<comment type="similarity">
    <text evidence="2">Belongs to the thiamine-monophosphate kinase family.</text>
</comment>
<feature type="binding site" evidence="2">
    <location>
        <position position="209"/>
    </location>
    <ligand>
        <name>ATP</name>
        <dbReference type="ChEBI" id="CHEBI:30616"/>
    </ligand>
</feature>
<dbReference type="EMBL" id="JABCQN010000003">
    <property type="protein sequence ID" value="MBF0870721.1"/>
    <property type="molecule type" value="Genomic_DNA"/>
</dbReference>
<comment type="caution">
    <text evidence="5">The sequence shown here is derived from an EMBL/GenBank/DDBJ whole genome shotgun (WGS) entry which is preliminary data.</text>
</comment>
<dbReference type="Gene3D" id="3.90.650.10">
    <property type="entry name" value="PurM-like C-terminal domain"/>
    <property type="match status" value="1"/>
</dbReference>
<feature type="binding site" evidence="2">
    <location>
        <position position="41"/>
    </location>
    <ligand>
        <name>Mg(2+)</name>
        <dbReference type="ChEBI" id="CHEBI:18420"/>
        <label>4</label>
    </ligand>
</feature>
<feature type="binding site" evidence="2">
    <location>
        <position position="71"/>
    </location>
    <ligand>
        <name>Mg(2+)</name>
        <dbReference type="ChEBI" id="CHEBI:18420"/>
        <label>3</label>
    </ligand>
</feature>
<comment type="miscellaneous">
    <text evidence="2">Reaction mechanism of ThiL seems to utilize a direct, inline transfer of the gamma-phosphate of ATP to TMP rather than a phosphorylated enzyme intermediate.</text>
</comment>
<feature type="binding site" evidence="2">
    <location>
        <position position="256"/>
    </location>
    <ligand>
        <name>substrate</name>
    </ligand>
</feature>
<dbReference type="CDD" id="cd02194">
    <property type="entry name" value="ThiL"/>
    <property type="match status" value="1"/>
</dbReference>
<dbReference type="Gene3D" id="3.30.1330.10">
    <property type="entry name" value="PurM-like, N-terminal domain"/>
    <property type="match status" value="1"/>
</dbReference>
<dbReference type="PANTHER" id="PTHR30270">
    <property type="entry name" value="THIAMINE-MONOPHOSPHATE KINASE"/>
    <property type="match status" value="1"/>
</dbReference>
<dbReference type="HAMAP" id="MF_02128">
    <property type="entry name" value="TMP_kinase"/>
    <property type="match status" value="1"/>
</dbReference>
<reference evidence="5" key="1">
    <citation type="submission" date="2020-04" db="EMBL/GenBank/DDBJ databases">
        <authorList>
            <person name="Sombolestani A."/>
        </authorList>
    </citation>
    <scope>NUCLEOTIDE SEQUENCE</scope>
    <source>
        <strain evidence="5">R71697</strain>
    </source>
</reference>
<evidence type="ECO:0000256" key="2">
    <source>
        <dbReference type="HAMAP-Rule" id="MF_02128"/>
    </source>
</evidence>
<proteinExistence type="inferred from homology"/>
<name>A0A9Q2FKU8_GLUJA</name>
<dbReference type="GO" id="GO:0000287">
    <property type="term" value="F:magnesium ion binding"/>
    <property type="evidence" value="ECO:0007669"/>
    <property type="project" value="UniProtKB-UniRule"/>
</dbReference>
<dbReference type="Proteomes" id="UP000661006">
    <property type="component" value="Unassembled WGS sequence"/>
</dbReference>
<feature type="domain" description="PurM-like N-terminal" evidence="3">
    <location>
        <begin position="25"/>
        <end position="138"/>
    </location>
</feature>
<dbReference type="GO" id="GO:0005524">
    <property type="term" value="F:ATP binding"/>
    <property type="evidence" value="ECO:0007669"/>
    <property type="project" value="UniProtKB-UniRule"/>
</dbReference>
<dbReference type="InterPro" id="IPR036921">
    <property type="entry name" value="PurM-like_N_sf"/>
</dbReference>
<accession>A0A9Q2FKU8</accession>
<dbReference type="GO" id="GO:0009030">
    <property type="term" value="F:thiamine-phosphate kinase activity"/>
    <property type="evidence" value="ECO:0007669"/>
    <property type="project" value="UniProtKB-UniRule"/>
</dbReference>
<feature type="binding site" evidence="2">
    <location>
        <position position="121"/>
    </location>
    <ligand>
        <name>Mg(2+)</name>
        <dbReference type="ChEBI" id="CHEBI:18420"/>
        <label>1</label>
    </ligand>
</feature>
<reference evidence="5" key="2">
    <citation type="submission" date="2020-11" db="EMBL/GenBank/DDBJ databases">
        <title>Description of novel Gluconobacter species.</title>
        <authorList>
            <person name="Cleenwerck I."/>
            <person name="Cnockaert M."/>
            <person name="Borremans W."/>
            <person name="Wieme A.D."/>
            <person name="De Vuyst L."/>
            <person name="Vandamme P."/>
        </authorList>
    </citation>
    <scope>NUCLEOTIDE SEQUENCE</scope>
    <source>
        <strain evidence="5">R71697</strain>
    </source>
</reference>
<feature type="binding site" evidence="2">
    <location>
        <position position="207"/>
    </location>
    <ligand>
        <name>Mg(2+)</name>
        <dbReference type="ChEBI" id="CHEBI:18420"/>
        <label>3</label>
    </ligand>
</feature>
<dbReference type="NCBIfam" id="TIGR01379">
    <property type="entry name" value="thiL"/>
    <property type="match status" value="1"/>
</dbReference>
<dbReference type="PANTHER" id="PTHR30270:SF0">
    <property type="entry name" value="THIAMINE-MONOPHOSPHATE KINASE"/>
    <property type="match status" value="1"/>
</dbReference>
<feature type="binding site" evidence="2">
    <location>
        <position position="210"/>
    </location>
    <ligand>
        <name>Mg(2+)</name>
        <dbReference type="ChEBI" id="CHEBI:18420"/>
        <label>5</label>
    </ligand>
</feature>
<keyword evidence="1 2" id="KW-0784">Thiamine biosynthesis</keyword>
<dbReference type="InterPro" id="IPR010918">
    <property type="entry name" value="PurM-like_C_dom"/>
</dbReference>
<protein>
    <recommendedName>
        <fullName evidence="2">Thiamine-monophosphate kinase</fullName>
        <shortName evidence="2">TMP kinase</shortName>
        <shortName evidence="2">Thiamine-phosphate kinase</shortName>
        <ecNumber evidence="2">2.7.4.16</ecNumber>
    </recommendedName>
</protein>
<feature type="binding site" evidence="2">
    <location>
        <begin position="120"/>
        <end position="121"/>
    </location>
    <ligand>
        <name>ATP</name>
        <dbReference type="ChEBI" id="CHEBI:30616"/>
    </ligand>
</feature>
<keyword evidence="2" id="KW-0479">Metal-binding</keyword>
<dbReference type="SUPFAM" id="SSF55326">
    <property type="entry name" value="PurM N-terminal domain-like"/>
    <property type="match status" value="1"/>
</dbReference>
<evidence type="ECO:0000256" key="1">
    <source>
        <dbReference type="ARBA" id="ARBA00022977"/>
    </source>
</evidence>
<dbReference type="AlphaFoldDB" id="A0A9Q2FKU8"/>
<comment type="function">
    <text evidence="2">Catalyzes the ATP-dependent phosphorylation of thiamine-monophosphate (TMP) to form thiamine-pyrophosphate (TPP), the active form of vitamin B1.</text>
</comment>
<comment type="catalytic activity">
    <reaction evidence="2">
        <text>thiamine phosphate + ATP = thiamine diphosphate + ADP</text>
        <dbReference type="Rhea" id="RHEA:15913"/>
        <dbReference type="ChEBI" id="CHEBI:30616"/>
        <dbReference type="ChEBI" id="CHEBI:37575"/>
        <dbReference type="ChEBI" id="CHEBI:58937"/>
        <dbReference type="ChEBI" id="CHEBI:456216"/>
        <dbReference type="EC" id="2.7.4.16"/>
    </reaction>
</comment>
<evidence type="ECO:0000259" key="3">
    <source>
        <dbReference type="Pfam" id="PF00586"/>
    </source>
</evidence>
<evidence type="ECO:0000313" key="5">
    <source>
        <dbReference type="EMBL" id="MBF0870721.1"/>
    </source>
</evidence>
<feature type="binding site" evidence="2">
    <location>
        <position position="26"/>
    </location>
    <ligand>
        <name>Mg(2+)</name>
        <dbReference type="ChEBI" id="CHEBI:18420"/>
        <label>3</label>
    </ligand>
</feature>
<feature type="domain" description="PurM-like C-terminal" evidence="4">
    <location>
        <begin position="151"/>
        <end position="297"/>
    </location>
</feature>
<sequence>MSGEFSFIARHFRPLAGPESLDLRDDCALISCPLGQELAISTDTMVENVHFLSDDLPETLGRKLLRCNLSDIAAMGATPYAYTLNVTIPRNSRYNDSWFSAFVAGLSEDQARYGVTLLGGDTTSISGPLVLSATVFGRLHKGTALRRNGARPGDSLWVTGTIGDAALGLLALQGKISDSSGFLADRYRLPQPRTGLTLNGIVHAAMDISDGLIQDCQHIAEESEVAIDVLAEAVPASSEAKSLGPEWLEQRLTGGDDYELLLACAPEQENALIEISQKAYTPITRIGTVHSGNGVRVLDQNGQAIQFLKGGWQHF</sequence>
<keyword evidence="2" id="KW-0460">Magnesium</keyword>
<gene>
    <name evidence="2 5" type="primary">thiL</name>
    <name evidence="5" type="ORF">HKD32_07640</name>
</gene>
<dbReference type="GeneID" id="81474564"/>
<keyword evidence="2" id="KW-0547">Nucleotide-binding</keyword>
<dbReference type="PIRSF" id="PIRSF005303">
    <property type="entry name" value="Thiam_monoph_kin"/>
    <property type="match status" value="1"/>
</dbReference>
<feature type="binding site" evidence="2">
    <location>
        <position position="50"/>
    </location>
    <ligand>
        <name>substrate</name>
    </ligand>
</feature>
<dbReference type="GO" id="GO:0009229">
    <property type="term" value="P:thiamine diphosphate biosynthetic process"/>
    <property type="evidence" value="ECO:0007669"/>
    <property type="project" value="UniProtKB-UniRule"/>
</dbReference>
<evidence type="ECO:0000259" key="4">
    <source>
        <dbReference type="Pfam" id="PF02769"/>
    </source>
</evidence>
<dbReference type="Pfam" id="PF00586">
    <property type="entry name" value="AIRS"/>
    <property type="match status" value="1"/>
</dbReference>
<dbReference type="InterPro" id="IPR006283">
    <property type="entry name" value="ThiL-like"/>
</dbReference>
<evidence type="ECO:0000313" key="6">
    <source>
        <dbReference type="Proteomes" id="UP000661006"/>
    </source>
</evidence>
<dbReference type="InterPro" id="IPR036676">
    <property type="entry name" value="PurM-like_C_sf"/>
</dbReference>
<dbReference type="RefSeq" id="WP_194257799.1">
    <property type="nucleotide sequence ID" value="NZ_JABCQN010000003.1"/>
</dbReference>
<feature type="binding site" evidence="2">
    <location>
        <position position="71"/>
    </location>
    <ligand>
        <name>Mg(2+)</name>
        <dbReference type="ChEBI" id="CHEBI:18420"/>
        <label>4</label>
    </ligand>
</feature>
<feature type="binding site" evidence="2">
    <location>
        <position position="26"/>
    </location>
    <ligand>
        <name>Mg(2+)</name>
        <dbReference type="ChEBI" id="CHEBI:18420"/>
        <label>4</label>
    </ligand>
</feature>
<keyword evidence="2 5" id="KW-0418">Kinase</keyword>
<dbReference type="Pfam" id="PF02769">
    <property type="entry name" value="AIRS_C"/>
    <property type="match status" value="1"/>
</dbReference>
<dbReference type="SUPFAM" id="SSF56042">
    <property type="entry name" value="PurM C-terminal domain-like"/>
    <property type="match status" value="1"/>
</dbReference>
<organism evidence="5 6">
    <name type="scientific">Gluconobacter japonicus</name>
    <dbReference type="NCBI Taxonomy" id="376620"/>
    <lineage>
        <taxon>Bacteria</taxon>
        <taxon>Pseudomonadati</taxon>
        <taxon>Pseudomonadota</taxon>
        <taxon>Alphaproteobacteria</taxon>
        <taxon>Acetobacterales</taxon>
        <taxon>Acetobacteraceae</taxon>
        <taxon>Gluconobacter</taxon>
    </lineage>
</organism>
<feature type="binding site" evidence="2">
    <location>
        <position position="71"/>
    </location>
    <ligand>
        <name>Mg(2+)</name>
        <dbReference type="ChEBI" id="CHEBI:18420"/>
        <label>2</label>
    </ligand>
</feature>
<dbReference type="EC" id="2.7.4.16" evidence="2"/>
<dbReference type="InterPro" id="IPR016188">
    <property type="entry name" value="PurM-like_N"/>
</dbReference>
<keyword evidence="2" id="KW-0067">ATP-binding</keyword>
<feature type="binding site" evidence="2">
    <location>
        <position position="312"/>
    </location>
    <ligand>
        <name>substrate</name>
    </ligand>
</feature>
<feature type="binding site" evidence="2">
    <location>
        <position position="147"/>
    </location>
    <ligand>
        <name>ATP</name>
        <dbReference type="ChEBI" id="CHEBI:30616"/>
    </ligand>
</feature>
<comment type="caution">
    <text evidence="2">Lacks conserved residue(s) required for the propagation of feature annotation.</text>
</comment>
<feature type="binding site" evidence="2">
    <location>
        <position position="43"/>
    </location>
    <ligand>
        <name>Mg(2+)</name>
        <dbReference type="ChEBI" id="CHEBI:18420"/>
        <label>1</label>
    </ligand>
</feature>
<feature type="binding site" evidence="2">
    <location>
        <position position="42"/>
    </location>
    <ligand>
        <name>Mg(2+)</name>
        <dbReference type="ChEBI" id="CHEBI:18420"/>
        <label>1</label>
    </ligand>
</feature>
<comment type="pathway">
    <text evidence="2">Cofactor biosynthesis; thiamine diphosphate biosynthesis; thiamine diphosphate from thiamine phosphate: step 1/1.</text>
</comment>
<keyword evidence="2 5" id="KW-0808">Transferase</keyword>
<feature type="binding site" evidence="2">
    <location>
        <position position="43"/>
    </location>
    <ligand>
        <name>Mg(2+)</name>
        <dbReference type="ChEBI" id="CHEBI:18420"/>
        <label>2</label>
    </ligand>
</feature>
<dbReference type="GO" id="GO:0009228">
    <property type="term" value="P:thiamine biosynthetic process"/>
    <property type="evidence" value="ECO:0007669"/>
    <property type="project" value="UniProtKB-KW"/>
</dbReference>